<keyword evidence="1" id="KW-1133">Transmembrane helix</keyword>
<sequence>MLSNLFSIDFQYKVIQYNLFLVLFASILFYKFLFLFGHTSYNNKMFSNLFRFSSIQNTP</sequence>
<organism evidence="2">
    <name type="scientific">Physcomitrium patens</name>
    <name type="common">Spreading-leaved earth moss</name>
    <name type="synonym">Physcomitrella patens</name>
    <dbReference type="NCBI Taxonomy" id="3218"/>
    <lineage>
        <taxon>Eukaryota</taxon>
        <taxon>Viridiplantae</taxon>
        <taxon>Streptophyta</taxon>
        <taxon>Embryophyta</taxon>
        <taxon>Bryophyta</taxon>
        <taxon>Bryophytina</taxon>
        <taxon>Bryopsida</taxon>
        <taxon>Funariidae</taxon>
        <taxon>Funariales</taxon>
        <taxon>Funariaceae</taxon>
        <taxon>Physcomitrium</taxon>
    </lineage>
</organism>
<name>A0A2K1L4P5_PHYPA</name>
<dbReference type="InParanoid" id="A0A2K1L4P5"/>
<feature type="transmembrane region" description="Helical" evidence="1">
    <location>
        <begin position="15"/>
        <end position="36"/>
    </location>
</feature>
<evidence type="ECO:0000313" key="2">
    <source>
        <dbReference type="EMBL" id="PNR60987.1"/>
    </source>
</evidence>
<evidence type="ECO:0000313" key="3">
    <source>
        <dbReference type="EnsemblPlants" id="PAC:32934564.CDS.1"/>
    </source>
</evidence>
<accession>A0A2K1L4P5</accession>
<reference evidence="3" key="3">
    <citation type="submission" date="2020-12" db="UniProtKB">
        <authorList>
            <consortium name="EnsemblPlants"/>
        </authorList>
    </citation>
    <scope>IDENTIFICATION</scope>
</reference>
<reference evidence="2 4" key="1">
    <citation type="journal article" date="2008" name="Science">
        <title>The Physcomitrella genome reveals evolutionary insights into the conquest of land by plants.</title>
        <authorList>
            <person name="Rensing S."/>
            <person name="Lang D."/>
            <person name="Zimmer A."/>
            <person name="Terry A."/>
            <person name="Salamov A."/>
            <person name="Shapiro H."/>
            <person name="Nishiyama T."/>
            <person name="Perroud P.-F."/>
            <person name="Lindquist E."/>
            <person name="Kamisugi Y."/>
            <person name="Tanahashi T."/>
            <person name="Sakakibara K."/>
            <person name="Fujita T."/>
            <person name="Oishi K."/>
            <person name="Shin-I T."/>
            <person name="Kuroki Y."/>
            <person name="Toyoda A."/>
            <person name="Suzuki Y."/>
            <person name="Hashimoto A."/>
            <person name="Yamaguchi K."/>
            <person name="Sugano A."/>
            <person name="Kohara Y."/>
            <person name="Fujiyama A."/>
            <person name="Anterola A."/>
            <person name="Aoki S."/>
            <person name="Ashton N."/>
            <person name="Barbazuk W.B."/>
            <person name="Barker E."/>
            <person name="Bennetzen J."/>
            <person name="Bezanilla M."/>
            <person name="Blankenship R."/>
            <person name="Cho S.H."/>
            <person name="Dutcher S."/>
            <person name="Estelle M."/>
            <person name="Fawcett J.A."/>
            <person name="Gundlach H."/>
            <person name="Hanada K."/>
            <person name="Heyl A."/>
            <person name="Hicks K.A."/>
            <person name="Hugh J."/>
            <person name="Lohr M."/>
            <person name="Mayer K."/>
            <person name="Melkozernov A."/>
            <person name="Murata T."/>
            <person name="Nelson D."/>
            <person name="Pils B."/>
            <person name="Prigge M."/>
            <person name="Reiss B."/>
            <person name="Renner T."/>
            <person name="Rombauts S."/>
            <person name="Rushton P."/>
            <person name="Sanderfoot A."/>
            <person name="Schween G."/>
            <person name="Shiu S.-H."/>
            <person name="Stueber K."/>
            <person name="Theodoulou F.L."/>
            <person name="Tu H."/>
            <person name="Van de Peer Y."/>
            <person name="Verrier P.J."/>
            <person name="Waters E."/>
            <person name="Wood A."/>
            <person name="Yang L."/>
            <person name="Cove D."/>
            <person name="Cuming A."/>
            <person name="Hasebe M."/>
            <person name="Lucas S."/>
            <person name="Mishler D.B."/>
            <person name="Reski R."/>
            <person name="Grigoriev I."/>
            <person name="Quatrano R.S."/>
            <person name="Boore J.L."/>
        </authorList>
    </citation>
    <scope>NUCLEOTIDE SEQUENCE [LARGE SCALE GENOMIC DNA]</scope>
    <source>
        <strain evidence="3 4">cv. Gransden 2004</strain>
    </source>
</reference>
<gene>
    <name evidence="2" type="ORF">PHYPA_003780</name>
</gene>
<protein>
    <submittedName>
        <fullName evidence="2 3">Uncharacterized protein</fullName>
    </submittedName>
</protein>
<dbReference type="EnsemblPlants" id="Pp3c2_38330V3.2">
    <property type="protein sequence ID" value="PAC:32934565.CDS.1"/>
    <property type="gene ID" value="Pp3c2_38330"/>
</dbReference>
<proteinExistence type="predicted"/>
<dbReference type="Gramene" id="Pp3c2_38330V3.1">
    <property type="protein sequence ID" value="PAC:32934564.CDS.1"/>
    <property type="gene ID" value="Pp3c2_38330"/>
</dbReference>
<evidence type="ECO:0000256" key="1">
    <source>
        <dbReference type="SAM" id="Phobius"/>
    </source>
</evidence>
<dbReference type="AlphaFoldDB" id="A0A2K1L4P5"/>
<evidence type="ECO:0000313" key="4">
    <source>
        <dbReference type="Proteomes" id="UP000006727"/>
    </source>
</evidence>
<keyword evidence="4" id="KW-1185">Reference proteome</keyword>
<keyword evidence="1" id="KW-0812">Transmembrane</keyword>
<dbReference type="EnsemblPlants" id="Pp3c2_38330V3.1">
    <property type="protein sequence ID" value="PAC:32934564.CDS.1"/>
    <property type="gene ID" value="Pp3c2_38330"/>
</dbReference>
<keyword evidence="1" id="KW-0472">Membrane</keyword>
<dbReference type="Gramene" id="Pp3c2_38330V3.2">
    <property type="protein sequence ID" value="PAC:32934565.CDS.1"/>
    <property type="gene ID" value="Pp3c2_38330"/>
</dbReference>
<dbReference type="Proteomes" id="UP000006727">
    <property type="component" value="Chromosome 2"/>
</dbReference>
<reference evidence="2 4" key="2">
    <citation type="journal article" date="2018" name="Plant J.">
        <title>The Physcomitrella patens chromosome-scale assembly reveals moss genome structure and evolution.</title>
        <authorList>
            <person name="Lang D."/>
            <person name="Ullrich K.K."/>
            <person name="Murat F."/>
            <person name="Fuchs J."/>
            <person name="Jenkins J."/>
            <person name="Haas F.B."/>
            <person name="Piednoel M."/>
            <person name="Gundlach H."/>
            <person name="Van Bel M."/>
            <person name="Meyberg R."/>
            <person name="Vives C."/>
            <person name="Morata J."/>
            <person name="Symeonidi A."/>
            <person name="Hiss M."/>
            <person name="Muchero W."/>
            <person name="Kamisugi Y."/>
            <person name="Saleh O."/>
            <person name="Blanc G."/>
            <person name="Decker E.L."/>
            <person name="van Gessel N."/>
            <person name="Grimwood J."/>
            <person name="Hayes R.D."/>
            <person name="Graham S.W."/>
            <person name="Gunter L.E."/>
            <person name="McDaniel S.F."/>
            <person name="Hoernstein S.N.W."/>
            <person name="Larsson A."/>
            <person name="Li F.W."/>
            <person name="Perroud P.F."/>
            <person name="Phillips J."/>
            <person name="Ranjan P."/>
            <person name="Rokshar D.S."/>
            <person name="Rothfels C.J."/>
            <person name="Schneider L."/>
            <person name="Shu S."/>
            <person name="Stevenson D.W."/>
            <person name="Thummler F."/>
            <person name="Tillich M."/>
            <person name="Villarreal Aguilar J.C."/>
            <person name="Widiez T."/>
            <person name="Wong G.K."/>
            <person name="Wymore A."/>
            <person name="Zhang Y."/>
            <person name="Zimmer A.D."/>
            <person name="Quatrano R.S."/>
            <person name="Mayer K.F.X."/>
            <person name="Goodstein D."/>
            <person name="Casacuberta J.M."/>
            <person name="Vandepoele K."/>
            <person name="Reski R."/>
            <person name="Cuming A.C."/>
            <person name="Tuskan G.A."/>
            <person name="Maumus F."/>
            <person name="Salse J."/>
            <person name="Schmutz J."/>
            <person name="Rensing S.A."/>
        </authorList>
    </citation>
    <scope>NUCLEOTIDE SEQUENCE [LARGE SCALE GENOMIC DNA]</scope>
    <source>
        <strain evidence="3 4">cv. Gransden 2004</strain>
    </source>
</reference>
<dbReference type="EMBL" id="ABEU02000002">
    <property type="protein sequence ID" value="PNR60987.1"/>
    <property type="molecule type" value="Genomic_DNA"/>
</dbReference>